<protein>
    <recommendedName>
        <fullName evidence="9">Glycine transporter domain-containing protein</fullName>
    </recommendedName>
</protein>
<name>A0A7X9TAA9_9ACTN</name>
<feature type="transmembrane region" description="Helical" evidence="8">
    <location>
        <begin position="79"/>
        <end position="97"/>
    </location>
</feature>
<dbReference type="AlphaFoldDB" id="A0A7X9TAA9"/>
<feature type="transmembrane region" description="Helical" evidence="8">
    <location>
        <begin position="45"/>
        <end position="67"/>
    </location>
</feature>
<reference evidence="10 11" key="1">
    <citation type="submission" date="2020-04" db="EMBL/GenBank/DDBJ databases">
        <authorList>
            <person name="Hitch T.C.A."/>
            <person name="Wylensek D."/>
            <person name="Clavel T."/>
        </authorList>
    </citation>
    <scope>NUCLEOTIDE SEQUENCE [LARGE SCALE GENOMIC DNA]</scope>
    <source>
        <strain evidence="10 11">105184</strain>
    </source>
</reference>
<evidence type="ECO:0000259" key="9">
    <source>
        <dbReference type="Pfam" id="PF03458"/>
    </source>
</evidence>
<organism evidence="10 11">
    <name type="scientific">Parafannyhessea umbonata</name>
    <dbReference type="NCBI Taxonomy" id="604330"/>
    <lineage>
        <taxon>Bacteria</taxon>
        <taxon>Bacillati</taxon>
        <taxon>Actinomycetota</taxon>
        <taxon>Coriobacteriia</taxon>
        <taxon>Coriobacteriales</taxon>
        <taxon>Atopobiaceae</taxon>
        <taxon>Parafannyhessea</taxon>
    </lineage>
</organism>
<gene>
    <name evidence="10" type="ORF">HF885_04955</name>
</gene>
<comment type="similarity">
    <text evidence="2">Belongs to the UPF0126 family.</text>
</comment>
<evidence type="ECO:0000256" key="7">
    <source>
        <dbReference type="SAM" id="MobiDB-lite"/>
    </source>
</evidence>
<accession>A0A7X9TAA9</accession>
<evidence type="ECO:0000256" key="6">
    <source>
        <dbReference type="ARBA" id="ARBA00023136"/>
    </source>
</evidence>
<evidence type="ECO:0000256" key="1">
    <source>
        <dbReference type="ARBA" id="ARBA00004651"/>
    </source>
</evidence>
<feature type="transmembrane region" description="Helical" evidence="8">
    <location>
        <begin position="20"/>
        <end position="38"/>
    </location>
</feature>
<evidence type="ECO:0000256" key="2">
    <source>
        <dbReference type="ARBA" id="ARBA00008193"/>
    </source>
</evidence>
<keyword evidence="4 8" id="KW-0812">Transmembrane</keyword>
<dbReference type="RefSeq" id="WP_170103830.1">
    <property type="nucleotide sequence ID" value="NZ_JABAGR010000004.1"/>
</dbReference>
<feature type="transmembrane region" description="Helical" evidence="8">
    <location>
        <begin position="104"/>
        <end position="120"/>
    </location>
</feature>
<comment type="subcellular location">
    <subcellularLocation>
        <location evidence="1">Cell membrane</location>
        <topology evidence="1">Multi-pass membrane protein</topology>
    </subcellularLocation>
</comment>
<feature type="compositionally biased region" description="Polar residues" evidence="7">
    <location>
        <begin position="302"/>
        <end position="313"/>
    </location>
</feature>
<dbReference type="PANTHER" id="PTHR30506">
    <property type="entry name" value="INNER MEMBRANE PROTEIN"/>
    <property type="match status" value="1"/>
</dbReference>
<keyword evidence="6 8" id="KW-0472">Membrane</keyword>
<comment type="caution">
    <text evidence="10">The sequence shown here is derived from an EMBL/GenBank/DDBJ whole genome shotgun (WGS) entry which is preliminary data.</text>
</comment>
<keyword evidence="5 8" id="KW-1133">Transmembrane helix</keyword>
<dbReference type="GO" id="GO:0005886">
    <property type="term" value="C:plasma membrane"/>
    <property type="evidence" value="ECO:0007669"/>
    <property type="project" value="UniProtKB-SubCell"/>
</dbReference>
<sequence>MIPELISSSGPDVTAVAIPAWLDASAVAVGSVSGVLVATERKLDLVGFIVLAMLGGLGGGLIRDLIIQHNDVYMVNSPYAIPMTVLVGCGGFLFPSLLTRFPHLIEWVDIISVGLFVAAGSDKAIVYHMNPWAVVLMGTVTGVGGGMLRDIFLGNTPRIFQRSNFYAICAVAGSIAFYMLVIHANVTGEWATAISVSVVILMRRLSLHFNILSPANVDLAPVVKKKVRVIYHLAQEDGRENSRRILRKFEGRDGYQITYVQQPSPDDARPKPGQAHAPRTRVIDRIEIEDDVSEDAAPYAPSPQSVGNKRQRS</sequence>
<evidence type="ECO:0000256" key="5">
    <source>
        <dbReference type="ARBA" id="ARBA00022989"/>
    </source>
</evidence>
<evidence type="ECO:0000313" key="11">
    <source>
        <dbReference type="Proteomes" id="UP000565613"/>
    </source>
</evidence>
<dbReference type="Pfam" id="PF03458">
    <property type="entry name" value="Gly_transporter"/>
    <property type="match status" value="2"/>
</dbReference>
<evidence type="ECO:0000313" key="10">
    <source>
        <dbReference type="EMBL" id="NMF25788.1"/>
    </source>
</evidence>
<feature type="domain" description="Glycine transporter" evidence="9">
    <location>
        <begin position="21"/>
        <end position="86"/>
    </location>
</feature>
<keyword evidence="3" id="KW-1003">Cell membrane</keyword>
<dbReference type="EMBL" id="JABAGR010000004">
    <property type="protein sequence ID" value="NMF25788.1"/>
    <property type="molecule type" value="Genomic_DNA"/>
</dbReference>
<dbReference type="InterPro" id="IPR005115">
    <property type="entry name" value="Gly_transporter"/>
</dbReference>
<evidence type="ECO:0000256" key="8">
    <source>
        <dbReference type="SAM" id="Phobius"/>
    </source>
</evidence>
<feature type="domain" description="Glycine transporter" evidence="9">
    <location>
        <begin position="107"/>
        <end position="180"/>
    </location>
</feature>
<feature type="transmembrane region" description="Helical" evidence="8">
    <location>
        <begin position="164"/>
        <end position="184"/>
    </location>
</feature>
<feature type="transmembrane region" description="Helical" evidence="8">
    <location>
        <begin position="132"/>
        <end position="152"/>
    </location>
</feature>
<dbReference type="PANTHER" id="PTHR30506:SF3">
    <property type="entry name" value="UPF0126 INNER MEMBRANE PROTEIN YADS-RELATED"/>
    <property type="match status" value="1"/>
</dbReference>
<feature type="region of interest" description="Disordered" evidence="7">
    <location>
        <begin position="259"/>
        <end position="313"/>
    </location>
</feature>
<dbReference type="Proteomes" id="UP000565613">
    <property type="component" value="Unassembled WGS sequence"/>
</dbReference>
<evidence type="ECO:0000256" key="3">
    <source>
        <dbReference type="ARBA" id="ARBA00022475"/>
    </source>
</evidence>
<proteinExistence type="inferred from homology"/>
<evidence type="ECO:0000256" key="4">
    <source>
        <dbReference type="ARBA" id="ARBA00022692"/>
    </source>
</evidence>